<dbReference type="PANTHER" id="PTHR40626">
    <property type="entry name" value="MIP31509P"/>
    <property type="match status" value="1"/>
</dbReference>
<evidence type="ECO:0000256" key="2">
    <source>
        <dbReference type="ARBA" id="ARBA00022723"/>
    </source>
</evidence>
<dbReference type="GO" id="GO:0006351">
    <property type="term" value="P:DNA-templated transcription"/>
    <property type="evidence" value="ECO:0007669"/>
    <property type="project" value="InterPro"/>
</dbReference>
<dbReference type="CDD" id="cd12148">
    <property type="entry name" value="fungal_TF_MHR"/>
    <property type="match status" value="1"/>
</dbReference>
<evidence type="ECO:0000256" key="3">
    <source>
        <dbReference type="ARBA" id="ARBA00022737"/>
    </source>
</evidence>
<feature type="domain" description="C2H2-type" evidence="9">
    <location>
        <begin position="43"/>
        <end position="74"/>
    </location>
</feature>
<feature type="domain" description="C2H2-type" evidence="9">
    <location>
        <begin position="15"/>
        <end position="42"/>
    </location>
</feature>
<proteinExistence type="predicted"/>
<dbReference type="GO" id="GO:0000978">
    <property type="term" value="F:RNA polymerase II cis-regulatory region sequence-specific DNA binding"/>
    <property type="evidence" value="ECO:0007669"/>
    <property type="project" value="InterPro"/>
</dbReference>
<keyword evidence="4 7" id="KW-0863">Zinc-finger</keyword>
<keyword evidence="3" id="KW-0677">Repeat</keyword>
<keyword evidence="11" id="KW-1185">Reference proteome</keyword>
<reference evidence="10" key="1">
    <citation type="submission" date="2022-10" db="EMBL/GenBank/DDBJ databases">
        <title>Determination and structural analysis of whole genome sequence of Sarocladium strictum F4-1.</title>
        <authorList>
            <person name="Hu L."/>
            <person name="Jiang Y."/>
        </authorList>
    </citation>
    <scope>NUCLEOTIDE SEQUENCE</scope>
    <source>
        <strain evidence="10">F4-1</strain>
    </source>
</reference>
<gene>
    <name evidence="10" type="ORF">NLU13_4992</name>
</gene>
<feature type="compositionally biased region" description="Pro residues" evidence="8">
    <location>
        <begin position="164"/>
        <end position="175"/>
    </location>
</feature>
<accession>A0AA39GLP3</accession>
<evidence type="ECO:0000313" key="10">
    <source>
        <dbReference type="EMBL" id="KAK0388749.1"/>
    </source>
</evidence>
<feature type="compositionally biased region" description="Polar residues" evidence="8">
    <location>
        <begin position="195"/>
        <end position="210"/>
    </location>
</feature>
<dbReference type="SMART" id="SM00355">
    <property type="entry name" value="ZnF_C2H2"/>
    <property type="match status" value="2"/>
</dbReference>
<evidence type="ECO:0000259" key="9">
    <source>
        <dbReference type="PROSITE" id="PS50157"/>
    </source>
</evidence>
<feature type="region of interest" description="Disordered" evidence="8">
    <location>
        <begin position="61"/>
        <end position="84"/>
    </location>
</feature>
<sequence>MPAPRTRNRQSRSSLECPVCHKTYSKAEHLQRHERTHTGAKPFACQTCGRRFNRLDSLGRHQRTHARVHSQSQPQPSEASWHSASATTDYESMQYAPLGFGHSPYQSAAMDTSVVTIDHRFSDAAASDGFGMTLEWPDSEALLQSIISSDWNSLALPPGSTGIAPPPLMPPPPQPVSENSVAATDSMRSHHQDDPQQLSPNNGSREAVQSLSDMVSSLSKNVTSAVESMPELTTVFMDNCLQAYFAHFNTQFPILHRPTFVFRDCSPSLILNAIALGSLYIGTPGAVAKGEALWRLAHTAVATSWPDLIRHQGPYDTHRGVQLLLTALLGQSYAMMSKNENLRLTSQVFHSLGFNWANQCNMFTLSTLDNPVESPGREDLSHSWKVWAAREVHRRGLLGYYILDGHLTYLSGQSQCIVHANSPLALSASPVVFEAQSAEEWYAALAEEPKGGSSFREVYASLFSLGENAPDPNDPLRHVRAPLDAGVILECLHVLVREQRASQKQGSIINVPPSAQRIRRALVRVHGMIIDTWPFSHIQRLQLMLRWHFVCMDSLCDSIELLDQICRHLQIQQRIFRSRESPLDLTRAMAWTRESPDAKGALLHAIAMQDIMSQLPLSCTQGFWMPVPTFAISVIYSLFRFNGTSSISIPANIDWTSTLLDRVADTRYGNEGESPECRRTRSFLAPDEGALTYARGPARNLPFDMKQLQSTLHSLAVQWGVSSEMEDIVMYFDKAGHTTK</sequence>
<evidence type="ECO:0000313" key="11">
    <source>
        <dbReference type="Proteomes" id="UP001175261"/>
    </source>
</evidence>
<dbReference type="FunFam" id="3.30.160.60:FF:002343">
    <property type="entry name" value="Zinc finger protein 33A"/>
    <property type="match status" value="1"/>
</dbReference>
<dbReference type="Proteomes" id="UP001175261">
    <property type="component" value="Unassembled WGS sequence"/>
</dbReference>
<dbReference type="GO" id="GO:0008270">
    <property type="term" value="F:zinc ion binding"/>
    <property type="evidence" value="ECO:0007669"/>
    <property type="project" value="UniProtKB-KW"/>
</dbReference>
<name>A0AA39GLP3_SARSR</name>
<dbReference type="Pfam" id="PF00096">
    <property type="entry name" value="zf-C2H2"/>
    <property type="match status" value="1"/>
</dbReference>
<dbReference type="InterPro" id="IPR007219">
    <property type="entry name" value="XnlR_reg_dom"/>
</dbReference>
<evidence type="ECO:0000256" key="4">
    <source>
        <dbReference type="ARBA" id="ARBA00022771"/>
    </source>
</evidence>
<evidence type="ECO:0000256" key="7">
    <source>
        <dbReference type="PROSITE-ProRule" id="PRU00042"/>
    </source>
</evidence>
<comment type="caution">
    <text evidence="10">The sequence shown here is derived from an EMBL/GenBank/DDBJ whole genome shotgun (WGS) entry which is preliminary data.</text>
</comment>
<dbReference type="Gene3D" id="3.30.160.60">
    <property type="entry name" value="Classic Zinc Finger"/>
    <property type="match status" value="2"/>
</dbReference>
<dbReference type="PROSITE" id="PS50157">
    <property type="entry name" value="ZINC_FINGER_C2H2_2"/>
    <property type="match status" value="2"/>
</dbReference>
<feature type="compositionally biased region" description="Polar residues" evidence="8">
    <location>
        <begin position="69"/>
        <end position="84"/>
    </location>
</feature>
<evidence type="ECO:0000256" key="1">
    <source>
        <dbReference type="ARBA" id="ARBA00004123"/>
    </source>
</evidence>
<dbReference type="EMBL" id="JAPDFR010000003">
    <property type="protein sequence ID" value="KAK0388749.1"/>
    <property type="molecule type" value="Genomic_DNA"/>
</dbReference>
<keyword evidence="6" id="KW-0539">Nucleus</keyword>
<dbReference type="GO" id="GO:0005634">
    <property type="term" value="C:nucleus"/>
    <property type="evidence" value="ECO:0007669"/>
    <property type="project" value="UniProtKB-SubCell"/>
</dbReference>
<evidence type="ECO:0000256" key="5">
    <source>
        <dbReference type="ARBA" id="ARBA00022833"/>
    </source>
</evidence>
<comment type="subcellular location">
    <subcellularLocation>
        <location evidence="1">Nucleus</location>
    </subcellularLocation>
</comment>
<dbReference type="InterPro" id="IPR013087">
    <property type="entry name" value="Znf_C2H2_type"/>
</dbReference>
<dbReference type="PROSITE" id="PS00028">
    <property type="entry name" value="ZINC_FINGER_C2H2_1"/>
    <property type="match status" value="2"/>
</dbReference>
<dbReference type="SUPFAM" id="SSF57667">
    <property type="entry name" value="beta-beta-alpha zinc fingers"/>
    <property type="match status" value="1"/>
</dbReference>
<dbReference type="GO" id="GO:0000785">
    <property type="term" value="C:chromatin"/>
    <property type="evidence" value="ECO:0007669"/>
    <property type="project" value="TreeGrafter"/>
</dbReference>
<dbReference type="Pfam" id="PF04082">
    <property type="entry name" value="Fungal_trans"/>
    <property type="match status" value="1"/>
</dbReference>
<evidence type="ECO:0000256" key="6">
    <source>
        <dbReference type="ARBA" id="ARBA00023242"/>
    </source>
</evidence>
<keyword evidence="2" id="KW-0479">Metal-binding</keyword>
<protein>
    <recommendedName>
        <fullName evidence="9">C2H2-type domain-containing protein</fullName>
    </recommendedName>
</protein>
<feature type="region of interest" description="Disordered" evidence="8">
    <location>
        <begin position="158"/>
        <end position="210"/>
    </location>
</feature>
<keyword evidence="5" id="KW-0862">Zinc</keyword>
<dbReference type="PANTHER" id="PTHR40626:SF14">
    <property type="entry name" value="C2H2 TYPE ZINC FINGER DOMAIN PROTEIN (AFU_ORTHOLOGUE AFUA_1G02360)"/>
    <property type="match status" value="1"/>
</dbReference>
<organism evidence="10 11">
    <name type="scientific">Sarocladium strictum</name>
    <name type="common">Black bundle disease fungus</name>
    <name type="synonym">Acremonium strictum</name>
    <dbReference type="NCBI Taxonomy" id="5046"/>
    <lineage>
        <taxon>Eukaryota</taxon>
        <taxon>Fungi</taxon>
        <taxon>Dikarya</taxon>
        <taxon>Ascomycota</taxon>
        <taxon>Pezizomycotina</taxon>
        <taxon>Sordariomycetes</taxon>
        <taxon>Hypocreomycetidae</taxon>
        <taxon>Hypocreales</taxon>
        <taxon>Sarocladiaceae</taxon>
        <taxon>Sarocladium</taxon>
    </lineage>
</organism>
<evidence type="ECO:0000256" key="8">
    <source>
        <dbReference type="SAM" id="MobiDB-lite"/>
    </source>
</evidence>
<dbReference type="InterPro" id="IPR036236">
    <property type="entry name" value="Znf_C2H2_sf"/>
</dbReference>
<dbReference type="InterPro" id="IPR051059">
    <property type="entry name" value="VerF-like"/>
</dbReference>
<dbReference type="GO" id="GO:0000981">
    <property type="term" value="F:DNA-binding transcription factor activity, RNA polymerase II-specific"/>
    <property type="evidence" value="ECO:0007669"/>
    <property type="project" value="InterPro"/>
</dbReference>
<dbReference type="Pfam" id="PF13912">
    <property type="entry name" value="zf-C2H2_6"/>
    <property type="match status" value="1"/>
</dbReference>
<dbReference type="AlphaFoldDB" id="A0AA39GLP3"/>